<evidence type="ECO:0000313" key="3">
    <source>
        <dbReference type="EMBL" id="WTU38672.1"/>
    </source>
</evidence>
<evidence type="ECO:0000256" key="1">
    <source>
        <dbReference type="SAM" id="MobiDB-lite"/>
    </source>
</evidence>
<dbReference type="Pfam" id="PF12770">
    <property type="entry name" value="CHAT"/>
    <property type="match status" value="1"/>
</dbReference>
<gene>
    <name evidence="3" type="ORF">OHV25_03365</name>
</gene>
<protein>
    <submittedName>
        <fullName evidence="3">CHAT domain-containing protein</fullName>
    </submittedName>
</protein>
<reference evidence="3" key="1">
    <citation type="submission" date="2022-10" db="EMBL/GenBank/DDBJ databases">
        <title>The complete genomes of actinobacterial strains from the NBC collection.</title>
        <authorList>
            <person name="Joergensen T.S."/>
            <person name="Alvarez Arevalo M."/>
            <person name="Sterndorff E.B."/>
            <person name="Faurdal D."/>
            <person name="Vuksanovic O."/>
            <person name="Mourched A.-S."/>
            <person name="Charusanti P."/>
            <person name="Shaw S."/>
            <person name="Blin K."/>
            <person name="Weber T."/>
        </authorList>
    </citation>
    <scope>NUCLEOTIDE SEQUENCE</scope>
    <source>
        <strain evidence="3">NBC_00060</strain>
    </source>
</reference>
<accession>A0AAU2GS67</accession>
<dbReference type="InterPro" id="IPR024983">
    <property type="entry name" value="CHAT_dom"/>
</dbReference>
<feature type="region of interest" description="Disordered" evidence="1">
    <location>
        <begin position="1"/>
        <end position="35"/>
    </location>
</feature>
<proteinExistence type="predicted"/>
<evidence type="ECO:0000259" key="2">
    <source>
        <dbReference type="Pfam" id="PF12770"/>
    </source>
</evidence>
<organism evidence="3">
    <name type="scientific">Streptomyces sp. NBC_00060</name>
    <dbReference type="NCBI Taxonomy" id="2975636"/>
    <lineage>
        <taxon>Bacteria</taxon>
        <taxon>Bacillati</taxon>
        <taxon>Actinomycetota</taxon>
        <taxon>Actinomycetes</taxon>
        <taxon>Kitasatosporales</taxon>
        <taxon>Streptomycetaceae</taxon>
        <taxon>Streptomyces</taxon>
    </lineage>
</organism>
<dbReference type="SUPFAM" id="SSF48452">
    <property type="entry name" value="TPR-like"/>
    <property type="match status" value="1"/>
</dbReference>
<dbReference type="Gene3D" id="1.25.40.10">
    <property type="entry name" value="Tetratricopeptide repeat domain"/>
    <property type="match status" value="3"/>
</dbReference>
<feature type="domain" description="CHAT" evidence="2">
    <location>
        <begin position="1060"/>
        <end position="1356"/>
    </location>
</feature>
<dbReference type="InterPro" id="IPR011990">
    <property type="entry name" value="TPR-like_helical_dom_sf"/>
</dbReference>
<sequence>MTLEDAGATGAGSGGAGRVAENGAAENGPGEPEALGAVQGHLKTIADTGDPSSILGRDVAADVARLEEQFPGNRTMGGVLALGWVEWHRARASAGEVAQFHETFAVLCLLPAFLAGEAYVPSASLPQELLPKLAEAAMQPAIRMLQDAGDKATLDPATRAAWAWMRIVGHLPVGPASAGALANLSVALRLSGERGGGAENLDRAVDTARHAVTTMADDEPQRPAAMGIMATALWSRYEYTAAPEDLDAAVEAARACARAGHSEDPLHPNGVQLAAQLLHLRYERSRSLGDLDESINWMRRLVAATVPEDPLLARLLAMLGEWLAIRAARTQDTRVMDEAAETARRAAAAAPDDDAQAQLAVAGVWHTLFEHTGDPTALKTARDLAVRHARALSPESAGRARHLANASLTALSAHAHTGIRDDLDVAVELGETALAAAPAGHADRDMALRALGGALAHRFQSDGHLEDLDRALALSRELHDAPGAGHAPSLDLSNLSLMYRARFLRSGEPADIARAIEAAESAAVHAADPRHRARARQQLALCLVRRSSAEGRPDDLDEAVELGRAALADTPRDHPDWVTIIANNALAFLTRYEHSGALEDIDACLASVRDASSRLEPGHPAHPQLLNNEGYALLTRYHRTRSAAELDAAIDSTRSAAELMAPVDPRLPGCLSNLCLALRDRFDLTAAPADLDEAIAVGRRAVAATASGNPARATHLNNLGYSLLARAFQDPTDTAVRDEAARAFREVLDILPAGAPSRTYPLVNLGQLLVLTAATDQEAEPAESAAVSAFTEAWELTGTAPLRRLSAVRAAARLLSHRQPARAAELLEAAVDVLPALTPRMLARTDQQSLLGTCFELAADAAALVLTAGDEPTTPPPAADPAASRALRLTEAGRGVMLGQALDTRGEVTDLRRRLPELATRFLAIRERLNAAYADDAPGVWASAEPWYPATEARRDLAARFSAVLDEIRSRPGFDRFLLPMELPDLLAQAAYGPVVVFAVSGHGSHALLIRPDAVTALPLPGLDRDTVRQRAQDFTAALRWAPSPTPARSEPALHTLNSTLEWLWDVAAEPVLTALGLTSPPPPGHRAPRVWWSPGGLLGLLPLHAAGYHRGATGSSGATVMDRVVSSYTPTLRALRHARRPLPPRSPHRALVVTMPLTPGAPPLPHTAEEEGYVRTHTPDPLVLTARRRSHPDASTQETAPSMREDVMSAMGDCSLVHFACHAVSDPVDPSRSRLLLQDAPLTVSGLAALDLDHAGLAFLSACSTASTGVPHLADEFVNLATAFQLAGFRGVVATLWPVYDSHASELARLFYTALGSPSGLTPDRAARALHDAVRHLRDRMPDRPDTWAAHLHSGA</sequence>
<dbReference type="EMBL" id="CP108253">
    <property type="protein sequence ID" value="WTU38672.1"/>
    <property type="molecule type" value="Genomic_DNA"/>
</dbReference>
<name>A0AAU2GS67_9ACTN</name>